<feature type="transmembrane region" description="Helical" evidence="1">
    <location>
        <begin position="41"/>
        <end position="59"/>
    </location>
</feature>
<dbReference type="EMBL" id="JXLC01000005">
    <property type="protein sequence ID" value="OJG92572.1"/>
    <property type="molecule type" value="Genomic_DNA"/>
</dbReference>
<gene>
    <name evidence="2" type="ORF">RV15_GL002997</name>
</gene>
<proteinExistence type="predicted"/>
<name>A0AA91GLM4_9ENTE</name>
<keyword evidence="1" id="KW-0812">Transmembrane</keyword>
<sequence>MEWIFKVRGVTMNEIKKNVEHDLEYYQSGIRQLYMKHYQKYLFFLLAVMLVTAVGVGLSEALIRWLLVTLFLIEAGVVVYLFRYIRAEVFDAYFQRIKTQLPDEFQKMESIEIQEDDQSYYFLGDQELFVKLKKKNSRNFPSKIRQYTLLVGYTDGLDETMLEQPLQFFYYDITQIKHSDSYKQERLKNANFIAKQRKRRLKSAALTIFLLILFGLAYLGTL</sequence>
<keyword evidence="1" id="KW-0472">Membrane</keyword>
<feature type="transmembrane region" description="Helical" evidence="1">
    <location>
        <begin position="203"/>
        <end position="221"/>
    </location>
</feature>
<evidence type="ECO:0000256" key="1">
    <source>
        <dbReference type="SAM" id="Phobius"/>
    </source>
</evidence>
<evidence type="ECO:0000313" key="3">
    <source>
        <dbReference type="Proteomes" id="UP000183039"/>
    </source>
</evidence>
<dbReference type="AlphaFoldDB" id="A0AA91GLM4"/>
<evidence type="ECO:0000313" key="2">
    <source>
        <dbReference type="EMBL" id="OJG92572.1"/>
    </source>
</evidence>
<dbReference type="Proteomes" id="UP000183039">
    <property type="component" value="Unassembled WGS sequence"/>
</dbReference>
<protein>
    <submittedName>
        <fullName evidence="2">Uncharacterized protein</fullName>
    </submittedName>
</protein>
<comment type="caution">
    <text evidence="2">The sequence shown here is derived from an EMBL/GenBank/DDBJ whole genome shotgun (WGS) entry which is preliminary data.</text>
</comment>
<organism evidence="2 3">
    <name type="scientific">Enterococcus silesiacus</name>
    <dbReference type="NCBI Taxonomy" id="332949"/>
    <lineage>
        <taxon>Bacteria</taxon>
        <taxon>Bacillati</taxon>
        <taxon>Bacillota</taxon>
        <taxon>Bacilli</taxon>
        <taxon>Lactobacillales</taxon>
        <taxon>Enterococcaceae</taxon>
        <taxon>Enterococcus</taxon>
    </lineage>
</organism>
<reference evidence="2 3" key="1">
    <citation type="submission" date="2014-12" db="EMBL/GenBank/DDBJ databases">
        <title>Draft genome sequences of 29 type strains of Enterococci.</title>
        <authorList>
            <person name="Zhong Z."/>
            <person name="Sun Z."/>
            <person name="Liu W."/>
            <person name="Zhang W."/>
            <person name="Zhang H."/>
        </authorList>
    </citation>
    <scope>NUCLEOTIDE SEQUENCE [LARGE SCALE GENOMIC DNA]</scope>
    <source>
        <strain evidence="2 3">DSM 22801</strain>
    </source>
</reference>
<feature type="transmembrane region" description="Helical" evidence="1">
    <location>
        <begin position="65"/>
        <end position="85"/>
    </location>
</feature>
<keyword evidence="1" id="KW-1133">Transmembrane helix</keyword>
<accession>A0AA91GLM4</accession>